<protein>
    <submittedName>
        <fullName evidence="1">Uncharacterized protein</fullName>
    </submittedName>
</protein>
<accession>A0A251SNV4</accession>
<sequence length="50" mass="5512">MIGVGDGCVVWCDDDDGGSVVVGGDDIDEASRWQTKIVWREKVHATKLHR</sequence>
<proteinExistence type="predicted"/>
<reference evidence="2" key="1">
    <citation type="journal article" date="2017" name="Nature">
        <title>The sunflower genome provides insights into oil metabolism, flowering and Asterid evolution.</title>
        <authorList>
            <person name="Badouin H."/>
            <person name="Gouzy J."/>
            <person name="Grassa C.J."/>
            <person name="Murat F."/>
            <person name="Staton S.E."/>
            <person name="Cottret L."/>
            <person name="Lelandais-Briere C."/>
            <person name="Owens G.L."/>
            <person name="Carrere S."/>
            <person name="Mayjonade B."/>
            <person name="Legrand L."/>
            <person name="Gill N."/>
            <person name="Kane N.C."/>
            <person name="Bowers J.E."/>
            <person name="Hubner S."/>
            <person name="Bellec A."/>
            <person name="Berard A."/>
            <person name="Berges H."/>
            <person name="Blanchet N."/>
            <person name="Boniface M.C."/>
            <person name="Brunel D."/>
            <person name="Catrice O."/>
            <person name="Chaidir N."/>
            <person name="Claudel C."/>
            <person name="Donnadieu C."/>
            <person name="Faraut T."/>
            <person name="Fievet G."/>
            <person name="Helmstetter N."/>
            <person name="King M."/>
            <person name="Knapp S.J."/>
            <person name="Lai Z."/>
            <person name="Le Paslier M.C."/>
            <person name="Lippi Y."/>
            <person name="Lorenzon L."/>
            <person name="Mandel J.R."/>
            <person name="Marage G."/>
            <person name="Marchand G."/>
            <person name="Marquand E."/>
            <person name="Bret-Mestries E."/>
            <person name="Morien E."/>
            <person name="Nambeesan S."/>
            <person name="Nguyen T."/>
            <person name="Pegot-Espagnet P."/>
            <person name="Pouilly N."/>
            <person name="Raftis F."/>
            <person name="Sallet E."/>
            <person name="Schiex T."/>
            <person name="Thomas J."/>
            <person name="Vandecasteele C."/>
            <person name="Vares D."/>
            <person name="Vear F."/>
            <person name="Vautrin S."/>
            <person name="Crespi M."/>
            <person name="Mangin B."/>
            <person name="Burke J.M."/>
            <person name="Salse J."/>
            <person name="Munos S."/>
            <person name="Vincourt P."/>
            <person name="Rieseberg L.H."/>
            <person name="Langlade N.B."/>
        </authorList>
    </citation>
    <scope>NUCLEOTIDE SEQUENCE [LARGE SCALE GENOMIC DNA]</scope>
    <source>
        <strain evidence="2">cv. SF193</strain>
    </source>
</reference>
<dbReference type="InParanoid" id="A0A251SNV4"/>
<name>A0A251SNV4_HELAN</name>
<dbReference type="EMBL" id="CM007902">
    <property type="protein sequence ID" value="OTG00520.1"/>
    <property type="molecule type" value="Genomic_DNA"/>
</dbReference>
<evidence type="ECO:0000313" key="2">
    <source>
        <dbReference type="Proteomes" id="UP000215914"/>
    </source>
</evidence>
<evidence type="ECO:0000313" key="1">
    <source>
        <dbReference type="EMBL" id="OTG00520.1"/>
    </source>
</evidence>
<dbReference type="Proteomes" id="UP000215914">
    <property type="component" value="Chromosome 13"/>
</dbReference>
<organism evidence="1 2">
    <name type="scientific">Helianthus annuus</name>
    <name type="common">Common sunflower</name>
    <dbReference type="NCBI Taxonomy" id="4232"/>
    <lineage>
        <taxon>Eukaryota</taxon>
        <taxon>Viridiplantae</taxon>
        <taxon>Streptophyta</taxon>
        <taxon>Embryophyta</taxon>
        <taxon>Tracheophyta</taxon>
        <taxon>Spermatophyta</taxon>
        <taxon>Magnoliopsida</taxon>
        <taxon>eudicotyledons</taxon>
        <taxon>Gunneridae</taxon>
        <taxon>Pentapetalae</taxon>
        <taxon>asterids</taxon>
        <taxon>campanulids</taxon>
        <taxon>Asterales</taxon>
        <taxon>Asteraceae</taxon>
        <taxon>Asteroideae</taxon>
        <taxon>Heliantheae alliance</taxon>
        <taxon>Heliantheae</taxon>
        <taxon>Helianthus</taxon>
    </lineage>
</organism>
<dbReference type="AlphaFoldDB" id="A0A251SNV4"/>
<gene>
    <name evidence="1" type="ORF">HannXRQ_Chr13g0391951</name>
</gene>
<keyword evidence="2" id="KW-1185">Reference proteome</keyword>